<dbReference type="SUPFAM" id="SSF53756">
    <property type="entry name" value="UDP-Glycosyltransferase/glycogen phosphorylase"/>
    <property type="match status" value="1"/>
</dbReference>
<dbReference type="Proteomes" id="UP000789595">
    <property type="component" value="Unassembled WGS sequence"/>
</dbReference>
<dbReference type="GO" id="GO:0032580">
    <property type="term" value="C:Golgi cisterna membrane"/>
    <property type="evidence" value="ECO:0007669"/>
    <property type="project" value="UniProtKB-SubCell"/>
</dbReference>
<dbReference type="AlphaFoldDB" id="A0A7S4E790"/>
<evidence type="ECO:0000313" key="7">
    <source>
        <dbReference type="Proteomes" id="UP000789595"/>
    </source>
</evidence>
<dbReference type="Gene3D" id="3.40.50.11660">
    <property type="entry name" value="Glycosyl transferase family 10, C-terminal domain"/>
    <property type="match status" value="1"/>
</dbReference>
<feature type="region of interest" description="Disordered" evidence="2">
    <location>
        <begin position="404"/>
        <end position="426"/>
    </location>
</feature>
<evidence type="ECO:0000256" key="2">
    <source>
        <dbReference type="SAM" id="MobiDB-lite"/>
    </source>
</evidence>
<dbReference type="EC" id="2.4.1.-" evidence="1"/>
<feature type="compositionally biased region" description="Basic residues" evidence="2">
    <location>
        <begin position="361"/>
        <end position="377"/>
    </location>
</feature>
<evidence type="ECO:0000313" key="5">
    <source>
        <dbReference type="EMBL" id="CAE0694599.1"/>
    </source>
</evidence>
<comment type="subcellular location">
    <subcellularLocation>
        <location evidence="1">Golgi apparatus</location>
        <location evidence="1">Golgi stack membrane</location>
        <topology evidence="1">Single-pass type II membrane protein</topology>
    </subcellularLocation>
</comment>
<feature type="domain" description="Fucosyltransferase C-terminal" evidence="4">
    <location>
        <begin position="199"/>
        <end position="259"/>
    </location>
</feature>
<accession>A0A7S4E790</accession>
<dbReference type="InterPro" id="IPR055270">
    <property type="entry name" value="Glyco_tran_10_C"/>
</dbReference>
<reference evidence="5" key="1">
    <citation type="submission" date="2021-01" db="EMBL/GenBank/DDBJ databases">
        <authorList>
            <person name="Corre E."/>
            <person name="Pelletier E."/>
            <person name="Niang G."/>
            <person name="Scheremetjew M."/>
            <person name="Finn R."/>
            <person name="Kale V."/>
            <person name="Holt S."/>
            <person name="Cochrane G."/>
            <person name="Meng A."/>
            <person name="Brown T."/>
            <person name="Cohen L."/>
        </authorList>
    </citation>
    <scope>NUCLEOTIDE SEQUENCE</scope>
    <source>
        <strain evidence="5">CCMP1756</strain>
    </source>
</reference>
<keyword evidence="7" id="KW-1185">Reference proteome</keyword>
<comment type="similarity">
    <text evidence="1">Belongs to the glycosyltransferase 10 family.</text>
</comment>
<evidence type="ECO:0000256" key="1">
    <source>
        <dbReference type="RuleBase" id="RU003832"/>
    </source>
</evidence>
<dbReference type="Pfam" id="PF00852">
    <property type="entry name" value="Glyco_transf_10"/>
    <property type="match status" value="1"/>
</dbReference>
<feature type="region of interest" description="Disordered" evidence="2">
    <location>
        <begin position="356"/>
        <end position="386"/>
    </location>
</feature>
<protein>
    <recommendedName>
        <fullName evidence="1">Fucosyltransferase</fullName>
        <ecNumber evidence="1">2.4.1.-</ecNumber>
    </recommendedName>
</protein>
<gene>
    <name evidence="5" type="ORF">PCAL00307_LOCUS10035</name>
    <name evidence="6" type="ORF">PECAL_3P21840</name>
</gene>
<dbReference type="EMBL" id="HBIW01011704">
    <property type="protein sequence ID" value="CAE0694599.1"/>
    <property type="molecule type" value="Transcribed_RNA"/>
</dbReference>
<keyword evidence="1" id="KW-0812">Transmembrane</keyword>
<keyword evidence="1" id="KW-0328">Glycosyltransferase</keyword>
<reference evidence="6" key="2">
    <citation type="submission" date="2021-11" db="EMBL/GenBank/DDBJ databases">
        <authorList>
            <consortium name="Genoscope - CEA"/>
            <person name="William W."/>
        </authorList>
    </citation>
    <scope>NUCLEOTIDE SEQUENCE</scope>
</reference>
<keyword evidence="3" id="KW-0732">Signal</keyword>
<keyword evidence="1" id="KW-0472">Membrane</keyword>
<evidence type="ECO:0000313" key="6">
    <source>
        <dbReference type="EMBL" id="CAH0372202.1"/>
    </source>
</evidence>
<proteinExistence type="inferred from homology"/>
<feature type="signal peptide" evidence="3">
    <location>
        <begin position="1"/>
        <end position="19"/>
    </location>
</feature>
<feature type="compositionally biased region" description="Basic residues" evidence="2">
    <location>
        <begin position="411"/>
        <end position="421"/>
    </location>
</feature>
<evidence type="ECO:0000259" key="4">
    <source>
        <dbReference type="Pfam" id="PF00852"/>
    </source>
</evidence>
<feature type="chain" id="PRO_5035593863" description="Fucosyltransferase" evidence="3">
    <location>
        <begin position="20"/>
        <end position="509"/>
    </location>
</feature>
<name>A0A7S4E790_9STRA</name>
<evidence type="ECO:0000256" key="3">
    <source>
        <dbReference type="SAM" id="SignalP"/>
    </source>
</evidence>
<dbReference type="UniPathway" id="UPA00378"/>
<dbReference type="InterPro" id="IPR038577">
    <property type="entry name" value="GT10-like_C_sf"/>
</dbReference>
<sequence>MPGQRLRLALAAIFAGARAQWHIYHSDRSADSVCALWLEYVLARAFPNVTGSACVSSSNGHRDDCRRAPPTNFSVFFEKEPADGPSMKKRADAHDLVVTSLASTRTPRAVYVPWAALSFVSRTQPPAALLRPAGAPAEARTKAVLYLNKHRVWYRENFVRDLRDGNIPVVSRDDLLRNGTLSDVRAANVKTEDGRQLFFDEAVEVAARFDVLLAFENAVKPGWVTEKIVNGFLAGTVPAYRGTDDVFRFFNREAFIHCASAGTRCEAAIRRALADGDALRRLREAPPVTAEGYARLFPWHDTVADEAWYANVRRILTTPREVRAKRADGGSCARPTPDDALLRAWRDALAEGHEGTCMRRPAGRRSARPRRAPRKRRPEYCPRPTPDDALLQAWQDALADLPEDMCERPREKRRARRTPNKRRQDICPRVAPDDALLQAWRDALTKKSEGEGVCKNRRGKSTARIAQEKIHQKFGRVALADKRRHADRIAAKANLYARGARIRDSAKGR</sequence>
<keyword evidence="1" id="KW-0808">Transferase</keyword>
<keyword evidence="1" id="KW-0333">Golgi apparatus</keyword>
<dbReference type="OrthoDB" id="103097at2759"/>
<dbReference type="EMBL" id="CAKKNE010000003">
    <property type="protein sequence ID" value="CAH0372202.1"/>
    <property type="molecule type" value="Genomic_DNA"/>
</dbReference>
<organism evidence="5">
    <name type="scientific">Pelagomonas calceolata</name>
    <dbReference type="NCBI Taxonomy" id="35677"/>
    <lineage>
        <taxon>Eukaryota</taxon>
        <taxon>Sar</taxon>
        <taxon>Stramenopiles</taxon>
        <taxon>Ochrophyta</taxon>
        <taxon>Pelagophyceae</taxon>
        <taxon>Pelagomonadales</taxon>
        <taxon>Pelagomonadaceae</taxon>
        <taxon>Pelagomonas</taxon>
    </lineage>
</organism>
<dbReference type="GO" id="GO:0016757">
    <property type="term" value="F:glycosyltransferase activity"/>
    <property type="evidence" value="ECO:0007669"/>
    <property type="project" value="UniProtKB-UniRule"/>
</dbReference>